<dbReference type="AlphaFoldDB" id="I7M1T6"/>
<dbReference type="SUPFAM" id="SSF51206">
    <property type="entry name" value="cAMP-binding domain-like"/>
    <property type="match status" value="1"/>
</dbReference>
<dbReference type="InterPro" id="IPR013099">
    <property type="entry name" value="K_chnl_dom"/>
</dbReference>
<feature type="transmembrane region" description="Helical" evidence="3">
    <location>
        <begin position="316"/>
        <end position="339"/>
    </location>
</feature>
<feature type="region of interest" description="Disordered" evidence="2">
    <location>
        <begin position="983"/>
        <end position="1044"/>
    </location>
</feature>
<dbReference type="PROSITE" id="PS50042">
    <property type="entry name" value="CNMP_BINDING_3"/>
    <property type="match status" value="1"/>
</dbReference>
<dbReference type="InterPro" id="IPR014710">
    <property type="entry name" value="RmlC-like_jellyroll"/>
</dbReference>
<evidence type="ECO:0000256" key="1">
    <source>
        <dbReference type="ARBA" id="ARBA00023303"/>
    </source>
</evidence>
<dbReference type="Gene3D" id="1.10.287.630">
    <property type="entry name" value="Helix hairpin bin"/>
    <property type="match status" value="1"/>
</dbReference>
<feature type="compositionally biased region" description="Basic residues" evidence="2">
    <location>
        <begin position="1016"/>
        <end position="1026"/>
    </location>
</feature>
<dbReference type="Pfam" id="PF07885">
    <property type="entry name" value="Ion_trans_2"/>
    <property type="match status" value="1"/>
</dbReference>
<feature type="transmembrane region" description="Helical" evidence="3">
    <location>
        <begin position="427"/>
        <end position="447"/>
    </location>
</feature>
<keyword evidence="3" id="KW-0812">Transmembrane</keyword>
<accession>I7M1T6</accession>
<dbReference type="SUPFAM" id="SSF81324">
    <property type="entry name" value="Voltage-gated potassium channels"/>
    <property type="match status" value="1"/>
</dbReference>
<keyword evidence="1" id="KW-0813">Transport</keyword>
<dbReference type="PRINTS" id="PR01463">
    <property type="entry name" value="EAGCHANLFMLY"/>
</dbReference>
<dbReference type="InParanoid" id="I7M1T6"/>
<feature type="domain" description="Cyclic nucleotide-binding" evidence="4">
    <location>
        <begin position="566"/>
        <end position="672"/>
    </location>
</feature>
<feature type="compositionally biased region" description="Acidic residues" evidence="2">
    <location>
        <begin position="820"/>
        <end position="831"/>
    </location>
</feature>
<organism evidence="5 6">
    <name type="scientific">Tetrahymena thermophila (strain SB210)</name>
    <dbReference type="NCBI Taxonomy" id="312017"/>
    <lineage>
        <taxon>Eukaryota</taxon>
        <taxon>Sar</taxon>
        <taxon>Alveolata</taxon>
        <taxon>Ciliophora</taxon>
        <taxon>Intramacronucleata</taxon>
        <taxon>Oligohymenophorea</taxon>
        <taxon>Hymenostomatida</taxon>
        <taxon>Tetrahymenina</taxon>
        <taxon>Tetrahymenidae</taxon>
        <taxon>Tetrahymena</taxon>
    </lineage>
</organism>
<feature type="compositionally biased region" description="Low complexity" evidence="2">
    <location>
        <begin position="805"/>
        <end position="816"/>
    </location>
</feature>
<gene>
    <name evidence="5" type="ORF">TTHERM_00438990</name>
</gene>
<dbReference type="RefSeq" id="XP_001017796.2">
    <property type="nucleotide sequence ID" value="XM_001017796.3"/>
</dbReference>
<dbReference type="eggNOG" id="KOG0498">
    <property type="taxonomic scope" value="Eukaryota"/>
</dbReference>
<dbReference type="PANTHER" id="PTHR45689">
    <property type="entry name" value="I[[H]] CHANNEL, ISOFORM E"/>
    <property type="match status" value="1"/>
</dbReference>
<dbReference type="GeneID" id="7834194"/>
<dbReference type="OrthoDB" id="421226at2759"/>
<dbReference type="Pfam" id="PF00027">
    <property type="entry name" value="cNMP_binding"/>
    <property type="match status" value="1"/>
</dbReference>
<evidence type="ECO:0000313" key="5">
    <source>
        <dbReference type="EMBL" id="EAR97551.2"/>
    </source>
</evidence>
<keyword evidence="1" id="KW-0407">Ion channel</keyword>
<evidence type="ECO:0000256" key="3">
    <source>
        <dbReference type="SAM" id="Phobius"/>
    </source>
</evidence>
<dbReference type="Proteomes" id="UP000009168">
    <property type="component" value="Unassembled WGS sequence"/>
</dbReference>
<feature type="region of interest" description="Disordered" evidence="2">
    <location>
        <begin position="804"/>
        <end position="849"/>
    </location>
</feature>
<feature type="transmembrane region" description="Helical" evidence="3">
    <location>
        <begin position="247"/>
        <end position="267"/>
    </location>
</feature>
<dbReference type="InterPro" id="IPR018490">
    <property type="entry name" value="cNMP-bd_dom_sf"/>
</dbReference>
<sequence length="1247" mass="147426">MADNPTVQFETEQSNYYESQTQRNVEVELMNQHQQNYKPGQKKQSQVIILRDNKNGSQDLIELDEKLHNSCPSKLLYEKKHLKSKNLSHNSNNMGKSQRKSQIYPDLLLLQDQNNQNNQKSKKMRIICRVQQFALNLLHSIYITKERFNFINRKKDYFNQIGDKSSDFQILQQSSRPQDKIQNLYRKQRNQADFERGSPIFQSKKTMFEKKTYQNTNEKNKMTQFVNLLKKIPLIPQQSNFRRLWDFVHIIILQYYFILIPIIIAFNKDLFNMVGQIVLNIVLIILLFIDILCNFNTSVIKQGQEIKQRKVIMIHYLENGFLTDLVSLICLIIFISVRVDTSSSYYYTIILLAFFLRFRWFRIVLKRIEMQFYFSLKASQIMRLLKLLYMNLYIIHIFSCFWILIGKNENDGIITWIQKYGIQEEEWYVQFLNAFYFSAVTMVTVGYGDVTPSSSAEKIYSIITILTGCGVFAYSISEIGSIFKKINEENEQKKDNLIIVNGYMRKKKIPINLQTQIRHYLQYYWNESLSEQVQKEQSLVDQLSNTLKENLKIEANRSLIQESAFFKAMFSENTLNKLAQASIEQRCHPEEVIYNQGDSDDCSIYFIEKGSVQCYYFPFEQNDHTKQIINLNSNQFFGEIEFITGQPRNQHVRSLKFSTLIKISRDTFIQIVKENEQDYQKFCMIRDDILLNQNYSSVHTKCSYCCYSKESLAWDFQHFEKDCPLFHFNPDKKKLMYKFIQDPLILDRQAFNRKQQTKLKLFRHLRNIQLQQQRFQCDEIDGIDDYIHINKLLNETVFTDEDLSDSVLSSDSQDSQPEQIYEEDFSDSDSAEQEKLPQQIDNQNSLNPMKQINNQKSILSNKNKIYSSQITIKNAQSEQIQLVPSISEMAFDIDQGIDNEEIPSEANRLDSFFNNKNYKNTTIQVNLDTNNRKIAGQHTENQNNHNQSKQPIKQEEKGFSGESVLLNQESHIISKPSLKNSMSVKFKLPSPNQNQVDMRKGKSLQQADQIQTKKQSSLKKYLKKGQSRNEQDKMKSNKVEKQDYLNQNKMQNKYLQKFISIMRSISHEKLEQSKNANDNYKKLQNHNSYQDTQILNKLKSGIPFESESDIVNQTFSKDNTQMNLLSNDDFKKEIFAQKINTYISQLKQMQAQISQYNQFNQTNNSKLTLGLEDLYLLKTQFEKMKHFDVYFPHNNFTKVIEHYSEVQYCLRKKIHRLKLKKKSQTPKEREPRLSIMHNIRKIYSHNI</sequence>
<keyword evidence="6" id="KW-1185">Reference proteome</keyword>
<protein>
    <submittedName>
        <fullName evidence="5">Cyclic nucleotide-binding domain protein</fullName>
    </submittedName>
</protein>
<dbReference type="InterPro" id="IPR003938">
    <property type="entry name" value="K_chnl_volt-dep_EAG/ELK/ERG"/>
</dbReference>
<proteinExistence type="predicted"/>
<feature type="transmembrane region" description="Helical" evidence="3">
    <location>
        <begin position="459"/>
        <end position="477"/>
    </location>
</feature>
<feature type="compositionally biased region" description="Polar residues" evidence="2">
    <location>
        <begin position="1003"/>
        <end position="1012"/>
    </location>
</feature>
<name>I7M1T6_TETTS</name>
<dbReference type="GO" id="GO:0003254">
    <property type="term" value="P:regulation of membrane depolarization"/>
    <property type="evidence" value="ECO:0007669"/>
    <property type="project" value="TreeGrafter"/>
</dbReference>
<keyword evidence="1" id="KW-0406">Ion transport</keyword>
<evidence type="ECO:0000256" key="2">
    <source>
        <dbReference type="SAM" id="MobiDB-lite"/>
    </source>
</evidence>
<dbReference type="GO" id="GO:0098855">
    <property type="term" value="C:HCN channel complex"/>
    <property type="evidence" value="ECO:0007669"/>
    <property type="project" value="TreeGrafter"/>
</dbReference>
<feature type="transmembrane region" description="Helical" evidence="3">
    <location>
        <begin position="345"/>
        <end position="365"/>
    </location>
</feature>
<evidence type="ECO:0000313" key="6">
    <source>
        <dbReference type="Proteomes" id="UP000009168"/>
    </source>
</evidence>
<feature type="transmembrane region" description="Helical" evidence="3">
    <location>
        <begin position="386"/>
        <end position="405"/>
    </location>
</feature>
<dbReference type="InterPro" id="IPR051413">
    <property type="entry name" value="K/Na_HCN_channel"/>
</dbReference>
<keyword evidence="3" id="KW-0472">Membrane</keyword>
<dbReference type="CDD" id="cd00038">
    <property type="entry name" value="CAP_ED"/>
    <property type="match status" value="1"/>
</dbReference>
<dbReference type="PANTHER" id="PTHR45689:SF5">
    <property type="entry name" value="I[[H]] CHANNEL, ISOFORM E"/>
    <property type="match status" value="1"/>
</dbReference>
<dbReference type="GO" id="GO:0005249">
    <property type="term" value="F:voltage-gated potassium channel activity"/>
    <property type="evidence" value="ECO:0007669"/>
    <property type="project" value="InterPro"/>
</dbReference>
<reference evidence="6" key="1">
    <citation type="journal article" date="2006" name="PLoS Biol.">
        <title>Macronuclear genome sequence of the ciliate Tetrahymena thermophila, a model eukaryote.</title>
        <authorList>
            <person name="Eisen J.A."/>
            <person name="Coyne R.S."/>
            <person name="Wu M."/>
            <person name="Wu D."/>
            <person name="Thiagarajan M."/>
            <person name="Wortman J.R."/>
            <person name="Badger J.H."/>
            <person name="Ren Q."/>
            <person name="Amedeo P."/>
            <person name="Jones K.M."/>
            <person name="Tallon L.J."/>
            <person name="Delcher A.L."/>
            <person name="Salzberg S.L."/>
            <person name="Silva J.C."/>
            <person name="Haas B.J."/>
            <person name="Majoros W.H."/>
            <person name="Farzad M."/>
            <person name="Carlton J.M."/>
            <person name="Smith R.K. Jr."/>
            <person name="Garg J."/>
            <person name="Pearlman R.E."/>
            <person name="Karrer K.M."/>
            <person name="Sun L."/>
            <person name="Manning G."/>
            <person name="Elde N.C."/>
            <person name="Turkewitz A.P."/>
            <person name="Asai D.J."/>
            <person name="Wilkes D.E."/>
            <person name="Wang Y."/>
            <person name="Cai H."/>
            <person name="Collins K."/>
            <person name="Stewart B.A."/>
            <person name="Lee S.R."/>
            <person name="Wilamowska K."/>
            <person name="Weinberg Z."/>
            <person name="Ruzzo W.L."/>
            <person name="Wloga D."/>
            <person name="Gaertig J."/>
            <person name="Frankel J."/>
            <person name="Tsao C.-C."/>
            <person name="Gorovsky M.A."/>
            <person name="Keeling P.J."/>
            <person name="Waller R.F."/>
            <person name="Patron N.J."/>
            <person name="Cherry J.M."/>
            <person name="Stover N.A."/>
            <person name="Krieger C.J."/>
            <person name="del Toro C."/>
            <person name="Ryder H.F."/>
            <person name="Williamson S.C."/>
            <person name="Barbeau R.A."/>
            <person name="Hamilton E.P."/>
            <person name="Orias E."/>
        </authorList>
    </citation>
    <scope>NUCLEOTIDE SEQUENCE [LARGE SCALE GENOMIC DNA]</scope>
    <source>
        <strain evidence="6">SB210</strain>
    </source>
</reference>
<dbReference type="KEGG" id="tet:TTHERM_00438990"/>
<dbReference type="Gene3D" id="2.60.120.10">
    <property type="entry name" value="Jelly Rolls"/>
    <property type="match status" value="1"/>
</dbReference>
<dbReference type="EMBL" id="GG662663">
    <property type="protein sequence ID" value="EAR97551.2"/>
    <property type="molecule type" value="Genomic_DNA"/>
</dbReference>
<dbReference type="GO" id="GO:0035725">
    <property type="term" value="P:sodium ion transmembrane transport"/>
    <property type="evidence" value="ECO:0007669"/>
    <property type="project" value="TreeGrafter"/>
</dbReference>
<feature type="compositionally biased region" description="Polar residues" evidence="2">
    <location>
        <begin position="839"/>
        <end position="849"/>
    </location>
</feature>
<dbReference type="InterPro" id="IPR000595">
    <property type="entry name" value="cNMP-bd_dom"/>
</dbReference>
<feature type="compositionally biased region" description="Basic and acidic residues" evidence="2">
    <location>
        <begin position="1027"/>
        <end position="1043"/>
    </location>
</feature>
<dbReference type="Gene3D" id="1.10.287.70">
    <property type="match status" value="1"/>
</dbReference>
<feature type="transmembrane region" description="Helical" evidence="3">
    <location>
        <begin position="273"/>
        <end position="295"/>
    </location>
</feature>
<evidence type="ECO:0000259" key="4">
    <source>
        <dbReference type="PROSITE" id="PS50042"/>
    </source>
</evidence>
<dbReference type="SMART" id="SM00100">
    <property type="entry name" value="cNMP"/>
    <property type="match status" value="1"/>
</dbReference>
<keyword evidence="3" id="KW-1133">Transmembrane helix</keyword>